<keyword evidence="5" id="KW-0012">Acyltransferase</keyword>
<feature type="domain" description="Maltose/galactoside acetyltransferase" evidence="4">
    <location>
        <begin position="5"/>
        <end position="57"/>
    </location>
</feature>
<dbReference type="PANTHER" id="PTHR23416:SF23">
    <property type="entry name" value="ACETYLTRANSFERASE C18B11.09C-RELATED"/>
    <property type="match status" value="1"/>
</dbReference>
<name>A0ABU9VNU1_9BACI</name>
<comment type="caution">
    <text evidence="5">The sequence shown here is derived from an EMBL/GenBank/DDBJ whole genome shotgun (WGS) entry which is preliminary data.</text>
</comment>
<proteinExistence type="inferred from homology"/>
<dbReference type="InterPro" id="IPR024688">
    <property type="entry name" value="Mac_dom"/>
</dbReference>
<dbReference type="InterPro" id="IPR051159">
    <property type="entry name" value="Hexapeptide_acetyltransf"/>
</dbReference>
<evidence type="ECO:0000313" key="5">
    <source>
        <dbReference type="EMBL" id="MEN0645287.1"/>
    </source>
</evidence>
<dbReference type="SUPFAM" id="SSF51161">
    <property type="entry name" value="Trimeric LpxA-like enzymes"/>
    <property type="match status" value="1"/>
</dbReference>
<organism evidence="5 6">
    <name type="scientific">Alkalicoccobacillus gibsonii</name>
    <dbReference type="NCBI Taxonomy" id="79881"/>
    <lineage>
        <taxon>Bacteria</taxon>
        <taxon>Bacillati</taxon>
        <taxon>Bacillota</taxon>
        <taxon>Bacilli</taxon>
        <taxon>Bacillales</taxon>
        <taxon>Bacillaceae</taxon>
        <taxon>Alkalicoccobacillus</taxon>
    </lineage>
</organism>
<keyword evidence="3" id="KW-0677">Repeat</keyword>
<dbReference type="SMART" id="SM01266">
    <property type="entry name" value="Mac"/>
    <property type="match status" value="1"/>
</dbReference>
<reference evidence="5 6" key="1">
    <citation type="submission" date="2024-03" db="EMBL/GenBank/DDBJ databases">
        <title>Bacilli Hybrid Assemblies.</title>
        <authorList>
            <person name="Kovac J."/>
        </authorList>
    </citation>
    <scope>NUCLEOTIDE SEQUENCE [LARGE SCALE GENOMIC DNA]</scope>
    <source>
        <strain evidence="5 6">FSL R7-0666</strain>
    </source>
</reference>
<dbReference type="Proteomes" id="UP001418796">
    <property type="component" value="Unassembled WGS sequence"/>
</dbReference>
<dbReference type="InterPro" id="IPR001451">
    <property type="entry name" value="Hexapep"/>
</dbReference>
<sequence length="184" mass="20027">MKSQKEKMLAGEMYDPSDAELKQEHHRALVLTRQFNAETDQTVRVSLLKTLFGSTGQQIHIEGNVQCDYGSNIHVGEHFFANFDCVFLDVCPITIGDHCMLAPGVHIYTATHPLDPIERASGLEFGKPVTIGNNVWIGGRAIINPGVHIGDNAVIASGAVVTKDVPERAVVGGNPARILKMIEE</sequence>
<gene>
    <name evidence="5" type="ORF">MKY91_19160</name>
</gene>
<keyword evidence="2 5" id="KW-0808">Transferase</keyword>
<protein>
    <submittedName>
        <fullName evidence="5">Sugar O-acetyltransferase</fullName>
        <ecNumber evidence="5">2.3.1.-</ecNumber>
    </submittedName>
</protein>
<evidence type="ECO:0000313" key="6">
    <source>
        <dbReference type="Proteomes" id="UP001418796"/>
    </source>
</evidence>
<dbReference type="InterPro" id="IPR011004">
    <property type="entry name" value="Trimer_LpxA-like_sf"/>
</dbReference>
<dbReference type="EMBL" id="JBCITK010000001">
    <property type="protein sequence ID" value="MEN0645287.1"/>
    <property type="molecule type" value="Genomic_DNA"/>
</dbReference>
<accession>A0ABU9VNU1</accession>
<evidence type="ECO:0000256" key="2">
    <source>
        <dbReference type="ARBA" id="ARBA00022679"/>
    </source>
</evidence>
<evidence type="ECO:0000256" key="1">
    <source>
        <dbReference type="ARBA" id="ARBA00007274"/>
    </source>
</evidence>
<dbReference type="CDD" id="cd03357">
    <property type="entry name" value="LbH_MAT_GAT"/>
    <property type="match status" value="1"/>
</dbReference>
<dbReference type="InterPro" id="IPR018357">
    <property type="entry name" value="Hexapep_transf_CS"/>
</dbReference>
<evidence type="ECO:0000259" key="4">
    <source>
        <dbReference type="SMART" id="SM01266"/>
    </source>
</evidence>
<comment type="similarity">
    <text evidence="1">Belongs to the transferase hexapeptide repeat family.</text>
</comment>
<dbReference type="PANTHER" id="PTHR23416">
    <property type="entry name" value="SIALIC ACID SYNTHASE-RELATED"/>
    <property type="match status" value="1"/>
</dbReference>
<evidence type="ECO:0000256" key="3">
    <source>
        <dbReference type="ARBA" id="ARBA00022737"/>
    </source>
</evidence>
<dbReference type="Pfam" id="PF12464">
    <property type="entry name" value="Mac"/>
    <property type="match status" value="1"/>
</dbReference>
<dbReference type="Gene3D" id="2.160.10.10">
    <property type="entry name" value="Hexapeptide repeat proteins"/>
    <property type="match status" value="1"/>
</dbReference>
<dbReference type="EC" id="2.3.1.-" evidence="5"/>
<dbReference type="GO" id="GO:0016746">
    <property type="term" value="F:acyltransferase activity"/>
    <property type="evidence" value="ECO:0007669"/>
    <property type="project" value="UniProtKB-KW"/>
</dbReference>
<dbReference type="RefSeq" id="WP_343131866.1">
    <property type="nucleotide sequence ID" value="NZ_JBCITK010000001.1"/>
</dbReference>
<dbReference type="PROSITE" id="PS00101">
    <property type="entry name" value="HEXAPEP_TRANSFERASES"/>
    <property type="match status" value="1"/>
</dbReference>
<dbReference type="Pfam" id="PF14602">
    <property type="entry name" value="Hexapep_2"/>
    <property type="match status" value="1"/>
</dbReference>
<keyword evidence="6" id="KW-1185">Reference proteome</keyword>